<dbReference type="PANTHER" id="PTHR46663:SF2">
    <property type="entry name" value="GGDEF DOMAIN-CONTAINING PROTEIN"/>
    <property type="match status" value="1"/>
</dbReference>
<feature type="transmembrane region" description="Helical" evidence="2">
    <location>
        <begin position="26"/>
        <end position="46"/>
    </location>
</feature>
<gene>
    <name evidence="4" type="ORF">BOW53_07435</name>
</gene>
<accession>A0A1T2L606</accession>
<dbReference type="GO" id="GO:0003824">
    <property type="term" value="F:catalytic activity"/>
    <property type="evidence" value="ECO:0007669"/>
    <property type="project" value="UniProtKB-ARBA"/>
</dbReference>
<reference evidence="4 5" key="1">
    <citation type="submission" date="2016-11" db="EMBL/GenBank/DDBJ databases">
        <title>Mixed transmission modes and dynamic genome evolution in an obligate animal-bacterial symbiosis.</title>
        <authorList>
            <person name="Russell S.L."/>
            <person name="Corbett-Detig R.B."/>
            <person name="Cavanaugh C.M."/>
        </authorList>
    </citation>
    <scope>NUCLEOTIDE SEQUENCE [LARGE SCALE GENOMIC DNA]</scope>
    <source>
        <strain evidence="4">Sveles-Q1</strain>
    </source>
</reference>
<dbReference type="Pfam" id="PF00990">
    <property type="entry name" value="GGDEF"/>
    <property type="match status" value="1"/>
</dbReference>
<keyword evidence="2" id="KW-0472">Membrane</keyword>
<keyword evidence="5" id="KW-1185">Reference proteome</keyword>
<dbReference type="InterPro" id="IPR000160">
    <property type="entry name" value="GGDEF_dom"/>
</dbReference>
<dbReference type="PANTHER" id="PTHR46663">
    <property type="entry name" value="DIGUANYLATE CYCLASE DGCT-RELATED"/>
    <property type="match status" value="1"/>
</dbReference>
<organism evidence="4 5">
    <name type="scientific">Solemya pervernicosa gill symbiont</name>
    <dbReference type="NCBI Taxonomy" id="642797"/>
    <lineage>
        <taxon>Bacteria</taxon>
        <taxon>Pseudomonadati</taxon>
        <taxon>Pseudomonadota</taxon>
        <taxon>Gammaproteobacteria</taxon>
        <taxon>sulfur-oxidizing symbionts</taxon>
    </lineage>
</organism>
<dbReference type="FunFam" id="3.30.70.270:FF:000001">
    <property type="entry name" value="Diguanylate cyclase domain protein"/>
    <property type="match status" value="1"/>
</dbReference>
<dbReference type="AlphaFoldDB" id="A0A1T2L606"/>
<dbReference type="CDD" id="cd01949">
    <property type="entry name" value="GGDEF"/>
    <property type="match status" value="1"/>
</dbReference>
<proteinExistence type="predicted"/>
<evidence type="ECO:0000259" key="3">
    <source>
        <dbReference type="PROSITE" id="PS50887"/>
    </source>
</evidence>
<dbReference type="SUPFAM" id="SSF55073">
    <property type="entry name" value="Nucleotide cyclase"/>
    <property type="match status" value="1"/>
</dbReference>
<dbReference type="OrthoDB" id="9812260at2"/>
<dbReference type="EMBL" id="MPRL01000023">
    <property type="protein sequence ID" value="OOZ40537.1"/>
    <property type="molecule type" value="Genomic_DNA"/>
</dbReference>
<evidence type="ECO:0000313" key="5">
    <source>
        <dbReference type="Proteomes" id="UP000191110"/>
    </source>
</evidence>
<dbReference type="PROSITE" id="PS50887">
    <property type="entry name" value="GGDEF"/>
    <property type="match status" value="1"/>
</dbReference>
<dbReference type="RefSeq" id="WP_078483457.1">
    <property type="nucleotide sequence ID" value="NZ_MPRL01000023.1"/>
</dbReference>
<comment type="cofactor">
    <cofactor evidence="1">
        <name>Mg(2+)</name>
        <dbReference type="ChEBI" id="CHEBI:18420"/>
    </cofactor>
</comment>
<feature type="domain" description="GGDEF" evidence="3">
    <location>
        <begin position="104"/>
        <end position="237"/>
    </location>
</feature>
<dbReference type="InterPro" id="IPR029787">
    <property type="entry name" value="Nucleotide_cyclase"/>
</dbReference>
<keyword evidence="2" id="KW-0812">Transmembrane</keyword>
<comment type="caution">
    <text evidence="4">The sequence shown here is derived from an EMBL/GenBank/DDBJ whole genome shotgun (WGS) entry which is preliminary data.</text>
</comment>
<dbReference type="InterPro" id="IPR052163">
    <property type="entry name" value="DGC-Regulatory_Protein"/>
</dbReference>
<dbReference type="Gene3D" id="3.30.70.270">
    <property type="match status" value="1"/>
</dbReference>
<evidence type="ECO:0000256" key="2">
    <source>
        <dbReference type="SAM" id="Phobius"/>
    </source>
</evidence>
<dbReference type="Proteomes" id="UP000191110">
    <property type="component" value="Unassembled WGS sequence"/>
</dbReference>
<evidence type="ECO:0000256" key="1">
    <source>
        <dbReference type="ARBA" id="ARBA00001946"/>
    </source>
</evidence>
<sequence length="238" mass="26587">MRELQTRLTQQAVSEANMAYSRTLTLTIWLSVIVLLVGAVAAVIVYRCTSREAQTISDNLTALEDSYVQLEERANKDALTGLPNRAALFDYLSHLFAVSEPQHEQFALMFFDLDRFKPVNDQLGHDAGDELLRQVADRISALLRREDVLARFGGDEFVAVTRHIEGSEGCQKVASKIVKAIQAPFEINGETVEIGTSIGISFYPEHGTQYDLLIKRADDAMYRAKRAGRNDFVVYSPA</sequence>
<name>A0A1T2L606_9GAMM</name>
<keyword evidence="2" id="KW-1133">Transmembrane helix</keyword>
<dbReference type="SMART" id="SM00267">
    <property type="entry name" value="GGDEF"/>
    <property type="match status" value="1"/>
</dbReference>
<protein>
    <recommendedName>
        <fullName evidence="3">GGDEF domain-containing protein</fullName>
    </recommendedName>
</protein>
<dbReference type="InterPro" id="IPR043128">
    <property type="entry name" value="Rev_trsase/Diguanyl_cyclase"/>
</dbReference>
<evidence type="ECO:0000313" key="4">
    <source>
        <dbReference type="EMBL" id="OOZ40537.1"/>
    </source>
</evidence>
<dbReference type="NCBIfam" id="TIGR00254">
    <property type="entry name" value="GGDEF"/>
    <property type="match status" value="1"/>
</dbReference>